<dbReference type="InterPro" id="IPR000014">
    <property type="entry name" value="PAS"/>
</dbReference>
<dbReference type="SMART" id="SM00091">
    <property type="entry name" value="PAS"/>
    <property type="match status" value="2"/>
</dbReference>
<dbReference type="Gene3D" id="3.30.450.20">
    <property type="entry name" value="PAS domain"/>
    <property type="match status" value="2"/>
</dbReference>
<dbReference type="RefSeq" id="WP_111828295.1">
    <property type="nucleotide sequence ID" value="NZ_BKKF01000022.1"/>
</dbReference>
<evidence type="ECO:0000313" key="2">
    <source>
        <dbReference type="EMBL" id="TVT79786.1"/>
    </source>
</evidence>
<dbReference type="EMBL" id="VMTP01000071">
    <property type="protein sequence ID" value="TVT79786.1"/>
    <property type="molecule type" value="Genomic_DNA"/>
</dbReference>
<dbReference type="Proteomes" id="UP000316981">
    <property type="component" value="Unassembled WGS sequence"/>
</dbReference>
<dbReference type="InterPro" id="IPR035965">
    <property type="entry name" value="PAS-like_dom_sf"/>
</dbReference>
<evidence type="ECO:0000259" key="1">
    <source>
        <dbReference type="PROSITE" id="PS50112"/>
    </source>
</evidence>
<reference evidence="2 3" key="1">
    <citation type="submission" date="2019-07" db="EMBL/GenBank/DDBJ databases">
        <title>Draft Genome Sequence of the first blaOXA-58-Harboring Acinetobacter colistiniresistens clinical isolate from Brazil.</title>
        <authorList>
            <person name="Favaro L.S."/>
            <person name="Paula-Petroli S.B."/>
            <person name="Moura C.F."/>
            <person name="Tognim M.C.B."/>
            <person name="Venancio E.J."/>
            <person name="Yamada-Ogatta S.F."/>
            <person name="Carrara-Marroni F.E."/>
        </authorList>
    </citation>
    <scope>NUCLEOTIDE SEQUENCE [LARGE SCALE GENOMIC DNA]</scope>
    <source>
        <strain evidence="2 3">DL</strain>
    </source>
</reference>
<comment type="caution">
    <text evidence="2">The sequence shown here is derived from an EMBL/GenBank/DDBJ whole genome shotgun (WGS) entry which is preliminary data.</text>
</comment>
<dbReference type="PROSITE" id="PS50112">
    <property type="entry name" value="PAS"/>
    <property type="match status" value="1"/>
</dbReference>
<feature type="domain" description="PAS" evidence="1">
    <location>
        <begin position="161"/>
        <end position="213"/>
    </location>
</feature>
<proteinExistence type="predicted"/>
<dbReference type="InterPro" id="IPR013655">
    <property type="entry name" value="PAS_fold_3"/>
</dbReference>
<protein>
    <submittedName>
        <fullName evidence="2">PAS domain-containing protein</fullName>
    </submittedName>
</protein>
<dbReference type="AlphaFoldDB" id="A0A558F2F2"/>
<dbReference type="Pfam" id="PF08447">
    <property type="entry name" value="PAS_3"/>
    <property type="match status" value="1"/>
</dbReference>
<dbReference type="CDD" id="cd00130">
    <property type="entry name" value="PAS"/>
    <property type="match status" value="1"/>
</dbReference>
<organism evidence="2 3">
    <name type="scientific">Acinetobacter colistiniresistens</name>
    <dbReference type="NCBI Taxonomy" id="280145"/>
    <lineage>
        <taxon>Bacteria</taxon>
        <taxon>Pseudomonadati</taxon>
        <taxon>Pseudomonadota</taxon>
        <taxon>Gammaproteobacteria</taxon>
        <taxon>Moraxellales</taxon>
        <taxon>Moraxellaceae</taxon>
        <taxon>Acinetobacter</taxon>
    </lineage>
</organism>
<dbReference type="SUPFAM" id="SSF55785">
    <property type="entry name" value="PYP-like sensor domain (PAS domain)"/>
    <property type="match status" value="2"/>
</dbReference>
<accession>A0A558F2F2</accession>
<gene>
    <name evidence="2" type="ORF">FPV60_13840</name>
</gene>
<evidence type="ECO:0000313" key="3">
    <source>
        <dbReference type="Proteomes" id="UP000316981"/>
    </source>
</evidence>
<name>A0A558F2F2_9GAMM</name>
<sequence length="267" mass="31216">MLKRFTQYLQVPELLEPYWTPLFDQWHECILMVDQAFSIYKSNQSWQQFVGAATHDPADHLDGNLTRHLYPEDVFLLKQLLLKGQPIERLRVRLMNAQHQLFWFELSATLLPIGTSAQYWCLQCSDQTQNIQQQYLQAAQQRSLTDLLYRLPIMLYRSRHDRDWTMEYVSPGCEAITGYTSQALLNTPLYGHIIHPEDEEQVWSQVQYAIQRKTLFYLNYRIIHANQQIAQVQEIGQGLYSDSDMVLGVEGVIFSSMYSDKTALASI</sequence>